<dbReference type="Proteomes" id="UP001276659">
    <property type="component" value="Unassembled WGS sequence"/>
</dbReference>
<dbReference type="Gene3D" id="3.40.50.300">
    <property type="entry name" value="P-loop containing nucleotide triphosphate hydrolases"/>
    <property type="match status" value="1"/>
</dbReference>
<dbReference type="SUPFAM" id="SSF48403">
    <property type="entry name" value="Ankyrin repeat"/>
    <property type="match status" value="1"/>
</dbReference>
<evidence type="ECO:0000313" key="7">
    <source>
        <dbReference type="Proteomes" id="UP001276659"/>
    </source>
</evidence>
<name>A0AAE0DND5_9LECA</name>
<dbReference type="Pfam" id="PF24883">
    <property type="entry name" value="NPHP3_N"/>
    <property type="match status" value="1"/>
</dbReference>
<feature type="chain" id="PRO_5041902147" description="NACHT domain-containing protein" evidence="3">
    <location>
        <begin position="24"/>
        <end position="985"/>
    </location>
</feature>
<dbReference type="Pfam" id="PF22939">
    <property type="entry name" value="WHD_GPIID"/>
    <property type="match status" value="1"/>
</dbReference>
<organism evidence="6 7">
    <name type="scientific">Lepraria neglecta</name>
    <dbReference type="NCBI Taxonomy" id="209136"/>
    <lineage>
        <taxon>Eukaryota</taxon>
        <taxon>Fungi</taxon>
        <taxon>Dikarya</taxon>
        <taxon>Ascomycota</taxon>
        <taxon>Pezizomycotina</taxon>
        <taxon>Lecanoromycetes</taxon>
        <taxon>OSLEUM clade</taxon>
        <taxon>Lecanoromycetidae</taxon>
        <taxon>Lecanorales</taxon>
        <taxon>Lecanorineae</taxon>
        <taxon>Stereocaulaceae</taxon>
        <taxon>Lepraria</taxon>
    </lineage>
</organism>
<dbReference type="PANTHER" id="PTHR10039:SF15">
    <property type="entry name" value="NACHT DOMAIN-CONTAINING PROTEIN"/>
    <property type="match status" value="1"/>
</dbReference>
<dbReference type="InterPro" id="IPR056884">
    <property type="entry name" value="NPHP3-like_N"/>
</dbReference>
<evidence type="ECO:0000259" key="4">
    <source>
        <dbReference type="Pfam" id="PF22939"/>
    </source>
</evidence>
<evidence type="ECO:0000259" key="5">
    <source>
        <dbReference type="Pfam" id="PF24883"/>
    </source>
</evidence>
<keyword evidence="3" id="KW-0732">Signal</keyword>
<sequence>MVDPLSISASIVALLQLTSSVTAYLRDVKDASKDCNKLFVEISFTRGILDTLKDTIANVADSDSSSWATTLQTIVDPGGPLETLQSLMLELEVKLEKTASARGVKGLARRVVWPFTSKETVEKTKLVERQKTLLTLALQNDYLLLSREIKKYSEAIEADVKDVVRGVGVLEMGQRDSLTEKALSWLSPLNFQATQKDIFRRRNGNSGSWFLRKSEFQDWLAGSQDVLFCPGIPGAGKTVLASLVIDHLLSKFPLGNDVPVATVWIYCNYKERKAQSTDHFLGSIVSQLVQQKPGLLNDVVELYQKHSSMKEAPPDPADILELLERKIRCYHTVFVVIDALDECVDEDKSGLRLVDALRRLQPNVRLLVTSRPLPNVVGEFEDVPQVEIRALDTDIRDFVRSRLEVEPRLKRYIQADAKFGDLVEDAVAEKSDGMFLMAKLHMDALVKWAKYSKMAVRRALDELPKELDTTYDQAWQRIHDQDADDVCLAQQVLSWICLAYEPLNVLALQQALAVQRGDPAFDTECLIEATLIISVCAGLVVLDQESQLVRLVHYTTQDYFQRRLLEYLPDTSIQISTACLGHLLDTPIPEWDPDGVDRYFLEDDQSYDRRNELYNQKILKRFFMERQITAYAGGYLIKHVQRMPDSSLWEPVKSLWQSSPRLHLYHAHKTFRDAEETDAMESYLELSELQLAVFLGFQDEVVRMLGSIDLVTAEESVTRPLLCIAASQGHDTIITLLLDAGAKADAVMQTTLYDGPLTALDCAITGAHVATIKLLATRCPDLLYAHLDRRQRNALHLAAGLKSPLVIEALISCGAAVDAKDKNGMTPLHLAADAPRGQDRKPIVRALVDAGAHANASDHLGRTALIHACRRNNIETVDALIVHGADVNGKGEGYEPESDRDRANSPLWYAVHNYNADMVRLLLEKGAIVTTQVGGVWDRFPTPVLHREEIQQLLREYGDGSLIVEEEGFSDDEFGVPSALIDPVG</sequence>
<dbReference type="SMART" id="SM00248">
    <property type="entry name" value="ANK"/>
    <property type="match status" value="6"/>
</dbReference>
<dbReference type="Pfam" id="PF00023">
    <property type="entry name" value="Ank"/>
    <property type="match status" value="1"/>
</dbReference>
<feature type="domain" description="Nephrocystin 3-like N-terminal" evidence="5">
    <location>
        <begin position="206"/>
        <end position="371"/>
    </location>
</feature>
<evidence type="ECO:0000256" key="1">
    <source>
        <dbReference type="ARBA" id="ARBA00022737"/>
    </source>
</evidence>
<gene>
    <name evidence="6" type="ORF">OEA41_007570</name>
</gene>
<dbReference type="InterPro" id="IPR002110">
    <property type="entry name" value="Ankyrin_rpt"/>
</dbReference>
<dbReference type="PANTHER" id="PTHR10039">
    <property type="entry name" value="AMELOGENIN"/>
    <property type="match status" value="1"/>
</dbReference>
<keyword evidence="7" id="KW-1185">Reference proteome</keyword>
<dbReference type="InterPro" id="IPR036770">
    <property type="entry name" value="Ankyrin_rpt-contain_sf"/>
</dbReference>
<dbReference type="InterPro" id="IPR027417">
    <property type="entry name" value="P-loop_NTPase"/>
</dbReference>
<feature type="repeat" description="ANK" evidence="2">
    <location>
        <begin position="823"/>
        <end position="859"/>
    </location>
</feature>
<accession>A0AAE0DND5</accession>
<keyword evidence="2" id="KW-0040">ANK repeat</keyword>
<dbReference type="InterPro" id="IPR054471">
    <property type="entry name" value="GPIID_WHD"/>
</dbReference>
<keyword evidence="1" id="KW-0677">Repeat</keyword>
<feature type="domain" description="GPI inositol-deacylase winged helix" evidence="4">
    <location>
        <begin position="488"/>
        <end position="560"/>
    </location>
</feature>
<proteinExistence type="predicted"/>
<feature type="signal peptide" evidence="3">
    <location>
        <begin position="1"/>
        <end position="23"/>
    </location>
</feature>
<comment type="caution">
    <text evidence="6">The sequence shown here is derived from an EMBL/GenBank/DDBJ whole genome shotgun (WGS) entry which is preliminary data.</text>
</comment>
<reference evidence="6" key="1">
    <citation type="submission" date="2022-11" db="EMBL/GenBank/DDBJ databases">
        <title>Chromosomal genome sequence assembly and mating type (MAT) locus characterization of the leprose asexual lichenized fungus Lepraria neglecta (Nyl.) Erichsen.</title>
        <authorList>
            <person name="Allen J.L."/>
            <person name="Pfeffer B."/>
        </authorList>
    </citation>
    <scope>NUCLEOTIDE SEQUENCE</scope>
    <source>
        <strain evidence="6">Allen 5258</strain>
    </source>
</reference>
<feature type="repeat" description="ANK" evidence="2">
    <location>
        <begin position="902"/>
        <end position="927"/>
    </location>
</feature>
<dbReference type="Pfam" id="PF12796">
    <property type="entry name" value="Ank_2"/>
    <property type="match status" value="1"/>
</dbReference>
<dbReference type="AlphaFoldDB" id="A0AAE0DND5"/>
<protein>
    <recommendedName>
        <fullName evidence="8">NACHT domain-containing protein</fullName>
    </recommendedName>
</protein>
<dbReference type="PROSITE" id="PS50088">
    <property type="entry name" value="ANK_REPEAT"/>
    <property type="match status" value="4"/>
</dbReference>
<dbReference type="EMBL" id="JASNWA010000004">
    <property type="protein sequence ID" value="KAK3176247.1"/>
    <property type="molecule type" value="Genomic_DNA"/>
</dbReference>
<evidence type="ECO:0000313" key="6">
    <source>
        <dbReference type="EMBL" id="KAK3176247.1"/>
    </source>
</evidence>
<feature type="repeat" description="ANK" evidence="2">
    <location>
        <begin position="790"/>
        <end position="822"/>
    </location>
</feature>
<dbReference type="SUPFAM" id="SSF52540">
    <property type="entry name" value="P-loop containing nucleoside triphosphate hydrolases"/>
    <property type="match status" value="1"/>
</dbReference>
<evidence type="ECO:0000256" key="2">
    <source>
        <dbReference type="PROSITE-ProRule" id="PRU00023"/>
    </source>
</evidence>
<evidence type="ECO:0008006" key="8">
    <source>
        <dbReference type="Google" id="ProtNLM"/>
    </source>
</evidence>
<dbReference type="Gene3D" id="1.25.40.20">
    <property type="entry name" value="Ankyrin repeat-containing domain"/>
    <property type="match status" value="1"/>
</dbReference>
<evidence type="ECO:0000256" key="3">
    <source>
        <dbReference type="SAM" id="SignalP"/>
    </source>
</evidence>
<dbReference type="PROSITE" id="PS50297">
    <property type="entry name" value="ANK_REP_REGION"/>
    <property type="match status" value="3"/>
</dbReference>
<feature type="repeat" description="ANK" evidence="2">
    <location>
        <begin position="860"/>
        <end position="892"/>
    </location>
</feature>